<feature type="region of interest" description="Disordered" evidence="1">
    <location>
        <begin position="31"/>
        <end position="55"/>
    </location>
</feature>
<name>A0A9Q3HW27_9BASI</name>
<proteinExistence type="predicted"/>
<evidence type="ECO:0000313" key="3">
    <source>
        <dbReference type="Proteomes" id="UP000765509"/>
    </source>
</evidence>
<evidence type="ECO:0000313" key="2">
    <source>
        <dbReference type="EMBL" id="MBW0519233.1"/>
    </source>
</evidence>
<feature type="compositionally biased region" description="Basic and acidic residues" evidence="1">
    <location>
        <begin position="31"/>
        <end position="40"/>
    </location>
</feature>
<comment type="caution">
    <text evidence="2">The sequence shown here is derived from an EMBL/GenBank/DDBJ whole genome shotgun (WGS) entry which is preliminary data.</text>
</comment>
<dbReference type="AlphaFoldDB" id="A0A9Q3HW27"/>
<accession>A0A9Q3HW27</accession>
<organism evidence="2 3">
    <name type="scientific">Austropuccinia psidii MF-1</name>
    <dbReference type="NCBI Taxonomy" id="1389203"/>
    <lineage>
        <taxon>Eukaryota</taxon>
        <taxon>Fungi</taxon>
        <taxon>Dikarya</taxon>
        <taxon>Basidiomycota</taxon>
        <taxon>Pucciniomycotina</taxon>
        <taxon>Pucciniomycetes</taxon>
        <taxon>Pucciniales</taxon>
        <taxon>Sphaerophragmiaceae</taxon>
        <taxon>Austropuccinia</taxon>
    </lineage>
</organism>
<dbReference type="Proteomes" id="UP000765509">
    <property type="component" value="Unassembled WGS sequence"/>
</dbReference>
<reference evidence="2" key="1">
    <citation type="submission" date="2021-03" db="EMBL/GenBank/DDBJ databases">
        <title>Draft genome sequence of rust myrtle Austropuccinia psidii MF-1, a brazilian biotype.</title>
        <authorList>
            <person name="Quecine M.C."/>
            <person name="Pachon D.M.R."/>
            <person name="Bonatelli M.L."/>
            <person name="Correr F.H."/>
            <person name="Franceschini L.M."/>
            <person name="Leite T.F."/>
            <person name="Margarido G.R.A."/>
            <person name="Almeida C.A."/>
            <person name="Ferrarezi J.A."/>
            <person name="Labate C.A."/>
        </authorList>
    </citation>
    <scope>NUCLEOTIDE SEQUENCE</scope>
    <source>
        <strain evidence="2">MF-1</strain>
    </source>
</reference>
<protein>
    <recommendedName>
        <fullName evidence="4">Retrotransposon gag domain-containing protein</fullName>
    </recommendedName>
</protein>
<evidence type="ECO:0008006" key="4">
    <source>
        <dbReference type="Google" id="ProtNLM"/>
    </source>
</evidence>
<feature type="compositionally biased region" description="Polar residues" evidence="1">
    <location>
        <begin position="41"/>
        <end position="50"/>
    </location>
</feature>
<gene>
    <name evidence="2" type="ORF">O181_058948</name>
</gene>
<keyword evidence="3" id="KW-1185">Reference proteome</keyword>
<dbReference type="EMBL" id="AVOT02027239">
    <property type="protein sequence ID" value="MBW0519233.1"/>
    <property type="molecule type" value="Genomic_DNA"/>
</dbReference>
<evidence type="ECO:0000256" key="1">
    <source>
        <dbReference type="SAM" id="MobiDB-lite"/>
    </source>
</evidence>
<sequence>MKKLLNVGIKMKPQSQGHVFDNNSHLQEDIKADSPMESKYRSPSQYQDGDNMNYPEKEAFKQHPEATSWQNISGVGEYDHIDLIDHIYGLSIDVPSIPEYWLTARLKTSFKGHASIWYTEIKGIHCRRNWPLWKSQRIKNYSNSTWIWERTMSFENDKYSVDKDPYEWCLKKSKYLNPVILI</sequence>